<evidence type="ECO:0000256" key="6">
    <source>
        <dbReference type="SAM" id="MobiDB-lite"/>
    </source>
</evidence>
<dbReference type="Pfam" id="PF12634">
    <property type="entry name" value="Inp1"/>
    <property type="match status" value="1"/>
</dbReference>
<feature type="compositionally biased region" description="Polar residues" evidence="6">
    <location>
        <begin position="227"/>
        <end position="239"/>
    </location>
</feature>
<feature type="compositionally biased region" description="Basic and acidic residues" evidence="6">
    <location>
        <begin position="284"/>
        <end position="311"/>
    </location>
</feature>
<dbReference type="InterPro" id="IPR024758">
    <property type="entry name" value="Inp1"/>
</dbReference>
<reference evidence="7 8" key="1">
    <citation type="submission" date="2015-01" db="EMBL/GenBank/DDBJ databases">
        <title>The Genome Sequence of Exophiala sideris CBS121828.</title>
        <authorList>
            <consortium name="The Broad Institute Genomics Platform"/>
            <person name="Cuomo C."/>
            <person name="de Hoog S."/>
            <person name="Gorbushina A."/>
            <person name="Stielow B."/>
            <person name="Teixiera M."/>
            <person name="Abouelleil A."/>
            <person name="Chapman S.B."/>
            <person name="Priest M."/>
            <person name="Young S.K."/>
            <person name="Wortman J."/>
            <person name="Nusbaum C."/>
            <person name="Birren B."/>
        </authorList>
    </citation>
    <scope>NUCLEOTIDE SEQUENCE [LARGE SCALE GENOMIC DNA]</scope>
    <source>
        <strain evidence="7 8">CBS 121828</strain>
    </source>
</reference>
<dbReference type="EMBL" id="KN846952">
    <property type="protein sequence ID" value="KIV81864.1"/>
    <property type="molecule type" value="Genomic_DNA"/>
</dbReference>
<dbReference type="OrthoDB" id="4097008at2759"/>
<feature type="compositionally biased region" description="Polar residues" evidence="6">
    <location>
        <begin position="272"/>
        <end position="282"/>
    </location>
</feature>
<accession>A0A0D1YLB8</accession>
<dbReference type="AlphaFoldDB" id="A0A0D1YLB8"/>
<evidence type="ECO:0000313" key="7">
    <source>
        <dbReference type="EMBL" id="KIV81864.1"/>
    </source>
</evidence>
<evidence type="ECO:0000256" key="2">
    <source>
        <dbReference type="ARBA" id="ARBA00004421"/>
    </source>
</evidence>
<evidence type="ECO:0000256" key="1">
    <source>
        <dbReference type="ARBA" id="ARBA00003594"/>
    </source>
</evidence>
<comment type="subcellular location">
    <subcellularLocation>
        <location evidence="2">Peroxisome membrane</location>
        <topology evidence="2">Peripheral membrane protein</topology>
    </subcellularLocation>
</comment>
<comment type="similarity">
    <text evidence="3">Belongs to the INP1 family.</text>
</comment>
<gene>
    <name evidence="7" type="ORF">PV11_04014</name>
</gene>
<feature type="compositionally biased region" description="Basic and acidic residues" evidence="6">
    <location>
        <begin position="330"/>
        <end position="342"/>
    </location>
</feature>
<feature type="region of interest" description="Disordered" evidence="6">
    <location>
        <begin position="709"/>
        <end position="767"/>
    </location>
</feature>
<name>A0A0D1YLB8_9EURO</name>
<evidence type="ECO:0000256" key="5">
    <source>
        <dbReference type="ARBA" id="ARBA00023136"/>
    </source>
</evidence>
<proteinExistence type="inferred from homology"/>
<feature type="region of interest" description="Disordered" evidence="6">
    <location>
        <begin position="193"/>
        <end position="476"/>
    </location>
</feature>
<dbReference type="GO" id="GO:0005780">
    <property type="term" value="C:extrinsic component of intraperoxisomal membrane"/>
    <property type="evidence" value="ECO:0007669"/>
    <property type="project" value="InterPro"/>
</dbReference>
<evidence type="ECO:0000256" key="4">
    <source>
        <dbReference type="ARBA" id="ARBA00021397"/>
    </source>
</evidence>
<dbReference type="HOGENOM" id="CLU_364859_0_0_1"/>
<evidence type="ECO:0000313" key="8">
    <source>
        <dbReference type="Proteomes" id="UP000053599"/>
    </source>
</evidence>
<feature type="region of interest" description="Disordered" evidence="6">
    <location>
        <begin position="507"/>
        <end position="529"/>
    </location>
</feature>
<protein>
    <recommendedName>
        <fullName evidence="4">Inheritance of peroxisomes protein 1</fullName>
    </recommendedName>
</protein>
<keyword evidence="5" id="KW-0472">Membrane</keyword>
<feature type="compositionally biased region" description="Polar residues" evidence="6">
    <location>
        <begin position="385"/>
        <end position="398"/>
    </location>
</feature>
<feature type="region of interest" description="Disordered" evidence="6">
    <location>
        <begin position="573"/>
        <end position="621"/>
    </location>
</feature>
<feature type="compositionally biased region" description="Basic and acidic residues" evidence="6">
    <location>
        <begin position="458"/>
        <end position="475"/>
    </location>
</feature>
<evidence type="ECO:0000256" key="3">
    <source>
        <dbReference type="ARBA" id="ARBA00010707"/>
    </source>
</evidence>
<feature type="compositionally biased region" description="Basic and acidic residues" evidence="6">
    <location>
        <begin position="603"/>
        <end position="614"/>
    </location>
</feature>
<dbReference type="Proteomes" id="UP000053599">
    <property type="component" value="Unassembled WGS sequence"/>
</dbReference>
<organism evidence="7 8">
    <name type="scientific">Exophiala sideris</name>
    <dbReference type="NCBI Taxonomy" id="1016849"/>
    <lineage>
        <taxon>Eukaryota</taxon>
        <taxon>Fungi</taxon>
        <taxon>Dikarya</taxon>
        <taxon>Ascomycota</taxon>
        <taxon>Pezizomycotina</taxon>
        <taxon>Eurotiomycetes</taxon>
        <taxon>Chaetothyriomycetidae</taxon>
        <taxon>Chaetothyriales</taxon>
        <taxon>Herpotrichiellaceae</taxon>
        <taxon>Exophiala</taxon>
    </lineage>
</organism>
<dbReference type="GO" id="GO:0045033">
    <property type="term" value="P:peroxisome inheritance"/>
    <property type="evidence" value="ECO:0007669"/>
    <property type="project" value="InterPro"/>
</dbReference>
<dbReference type="STRING" id="1016849.A0A0D1YLB8"/>
<feature type="compositionally biased region" description="Polar residues" evidence="6">
    <location>
        <begin position="573"/>
        <end position="594"/>
    </location>
</feature>
<sequence length="767" mass="84795">MATTPSYGDRPALQGYRRSFTVPARALSNIERAGLDKSDADANVLFSHPSARIIAFSPPTESLPSQSKETLADTDYPVDAIETLPWRSRTETLASTGAIAIEKVRGSSNFLKSADQKIIYPIMRNSQCWCVDGESKFVLRIGKFRYYRIELPSETEQDKEKVEELRVVLKGILRFERTPCPFKRAFHVDLPDDAITPRRKGPWKRRELPSPTTPNSDPLPLRRTKNTRAWSLQGQTTPLQAYGRRGSDYGFHSSRSSSPMPPPDHDDYRPDTPSSLTSTELASEQEREDRSTHGGEDHDDSDIARPNDHGHVYSSMPSASSTSVVTRVEQSQEHSDEKHDESVDQQDVAPDEHSSVPPEDFPHPENSTSTTHVPLAQDQEEASPLATSAESRETSMLGTSRDIPPDMESAPAEPTSVPVTGDIEQEAARIQPEQTPAAGRAQEDSIHIQTTTADESIDSPRRMPPEEHHEADKEGLQVQAPQDAEFEHFLGVPNENTTSKLPGITEAATADGETQDHDELSRVSSVDSFHTTSSLTVESFMELDAEETLQAEKSDPFSTPFHQHRRELSELTVTASTVDSSPETNNLLQPSQKESPGKLSTPELDHTPRSDRSWPEILTPPSPVVQDLRQRLRKKRSLSPLPPATTVVLPPSSPSQGNHFTAAILQKACNVALVKPIEAVVLLVHILARIAGGATVNDLLSGDLFKRPDRHRRGSSFPDHISSPQHDTDDEDDFGMPRHHTRAKSEGLRPAAPMTRSDEADSIFDLD</sequence>
<feature type="compositionally biased region" description="Low complexity" evidence="6">
    <location>
        <begin position="314"/>
        <end position="323"/>
    </location>
</feature>
<comment type="function">
    <text evidence="1">Required for peroxisome inheritance.</text>
</comment>